<keyword evidence="3 7" id="KW-1133">Transmembrane helix</keyword>
<comment type="subcellular location">
    <subcellularLocation>
        <location evidence="1">Membrane</location>
        <topology evidence="1">Single-pass membrane protein</topology>
    </subcellularLocation>
</comment>
<evidence type="ECO:0000256" key="7">
    <source>
        <dbReference type="SAM" id="Phobius"/>
    </source>
</evidence>
<evidence type="ECO:0000256" key="4">
    <source>
        <dbReference type="ARBA" id="ARBA00023054"/>
    </source>
</evidence>
<feature type="transmembrane region" description="Helical" evidence="7">
    <location>
        <begin position="80"/>
        <end position="103"/>
    </location>
</feature>
<keyword evidence="4" id="KW-0175">Coiled coil</keyword>
<keyword evidence="2 7" id="KW-0812">Transmembrane</keyword>
<evidence type="ECO:0000256" key="2">
    <source>
        <dbReference type="ARBA" id="ARBA00022692"/>
    </source>
</evidence>
<evidence type="ECO:0000256" key="5">
    <source>
        <dbReference type="ARBA" id="ARBA00023136"/>
    </source>
</evidence>
<dbReference type="InterPro" id="IPR009688">
    <property type="entry name" value="FAM210A/B-like_dom"/>
</dbReference>
<organism evidence="8">
    <name type="scientific">Cyprideis torosa</name>
    <dbReference type="NCBI Taxonomy" id="163714"/>
    <lineage>
        <taxon>Eukaryota</taxon>
        <taxon>Metazoa</taxon>
        <taxon>Ecdysozoa</taxon>
        <taxon>Arthropoda</taxon>
        <taxon>Crustacea</taxon>
        <taxon>Oligostraca</taxon>
        <taxon>Ostracoda</taxon>
        <taxon>Podocopa</taxon>
        <taxon>Podocopida</taxon>
        <taxon>Cytherocopina</taxon>
        <taxon>Cytheroidea</taxon>
        <taxon>Cytherideidae</taxon>
        <taxon>Cyprideis</taxon>
    </lineage>
</organism>
<feature type="compositionally biased region" description="Basic and acidic residues" evidence="6">
    <location>
        <begin position="34"/>
        <end position="51"/>
    </location>
</feature>
<protein>
    <submittedName>
        <fullName evidence="8">Uncharacterized protein</fullName>
    </submittedName>
</protein>
<evidence type="ECO:0000313" key="8">
    <source>
        <dbReference type="EMBL" id="CAD7223677.1"/>
    </source>
</evidence>
<gene>
    <name evidence="8" type="ORF">CTOB1V02_LOCUS1657</name>
</gene>
<reference evidence="8" key="1">
    <citation type="submission" date="2020-11" db="EMBL/GenBank/DDBJ databases">
        <authorList>
            <person name="Tran Van P."/>
        </authorList>
    </citation>
    <scope>NUCLEOTIDE SEQUENCE</scope>
</reference>
<dbReference type="OrthoDB" id="5874039at2759"/>
<dbReference type="PANTHER" id="PTHR21377:SF1">
    <property type="entry name" value="PROTEIN FAM210A"/>
    <property type="match status" value="1"/>
</dbReference>
<dbReference type="PANTHER" id="PTHR21377">
    <property type="entry name" value="PROTEIN FAM210B, MITOCHONDRIAL"/>
    <property type="match status" value="1"/>
</dbReference>
<name>A0A7R8W2M6_9CRUS</name>
<evidence type="ECO:0000256" key="3">
    <source>
        <dbReference type="ARBA" id="ARBA00022989"/>
    </source>
</evidence>
<dbReference type="InterPro" id="IPR045866">
    <property type="entry name" value="FAM210A/B-like"/>
</dbReference>
<keyword evidence="5 7" id="KW-0472">Membrane</keyword>
<dbReference type="AlphaFoldDB" id="A0A7R8W2M6"/>
<evidence type="ECO:0000256" key="6">
    <source>
        <dbReference type="SAM" id="MobiDB-lite"/>
    </source>
</evidence>
<feature type="region of interest" description="Disordered" evidence="6">
    <location>
        <begin position="33"/>
        <end position="60"/>
    </location>
</feature>
<dbReference type="EMBL" id="OB660237">
    <property type="protein sequence ID" value="CAD7223677.1"/>
    <property type="molecule type" value="Genomic_DNA"/>
</dbReference>
<dbReference type="Pfam" id="PF06916">
    <property type="entry name" value="FAM210A-B_dom"/>
    <property type="match status" value="1"/>
</dbReference>
<accession>A0A7R8W2M6</accession>
<sequence length="220" mass="24850">MQGKLKASDITRLCRISSSYHCSFPSSRYFGSDLKTDPSDKAQEPSKENARKSTPLPPDASFRQRTAHLWIRFKEMYRDYWYILVPVHAVTTAMWLGGFYVLAKWYYHYISLLPSLRIVPTIMTFLSSGLPLVPLLEAIGTPEWLMEPIRRSNAGYFAVAYALYKVITPARYATTLVIDEEEGGIDPLQAACLPSPPSFHLQKAVTENGCDIHLCTVTHA</sequence>
<evidence type="ECO:0000256" key="1">
    <source>
        <dbReference type="ARBA" id="ARBA00004167"/>
    </source>
</evidence>
<dbReference type="GO" id="GO:0016020">
    <property type="term" value="C:membrane"/>
    <property type="evidence" value="ECO:0007669"/>
    <property type="project" value="UniProtKB-SubCell"/>
</dbReference>
<feature type="transmembrane region" description="Helical" evidence="7">
    <location>
        <begin position="115"/>
        <end position="136"/>
    </location>
</feature>
<dbReference type="GO" id="GO:0005739">
    <property type="term" value="C:mitochondrion"/>
    <property type="evidence" value="ECO:0007669"/>
    <property type="project" value="TreeGrafter"/>
</dbReference>
<proteinExistence type="predicted"/>